<gene>
    <name evidence="2" type="ORF">HPP92_009893</name>
</gene>
<keyword evidence="1" id="KW-1133">Transmembrane helix</keyword>
<name>A0A835V3A4_VANPL</name>
<dbReference type="OrthoDB" id="10264062at2759"/>
<keyword evidence="3" id="KW-1185">Reference proteome</keyword>
<protein>
    <submittedName>
        <fullName evidence="2">Uncharacterized protein</fullName>
    </submittedName>
</protein>
<keyword evidence="1" id="KW-0472">Membrane</keyword>
<evidence type="ECO:0000313" key="3">
    <source>
        <dbReference type="Proteomes" id="UP000636800"/>
    </source>
</evidence>
<dbReference type="EMBL" id="JADCNL010000004">
    <property type="protein sequence ID" value="KAG0485814.1"/>
    <property type="molecule type" value="Genomic_DNA"/>
</dbReference>
<organism evidence="2 3">
    <name type="scientific">Vanilla planifolia</name>
    <name type="common">Vanilla</name>
    <dbReference type="NCBI Taxonomy" id="51239"/>
    <lineage>
        <taxon>Eukaryota</taxon>
        <taxon>Viridiplantae</taxon>
        <taxon>Streptophyta</taxon>
        <taxon>Embryophyta</taxon>
        <taxon>Tracheophyta</taxon>
        <taxon>Spermatophyta</taxon>
        <taxon>Magnoliopsida</taxon>
        <taxon>Liliopsida</taxon>
        <taxon>Asparagales</taxon>
        <taxon>Orchidaceae</taxon>
        <taxon>Vanilloideae</taxon>
        <taxon>Vanilleae</taxon>
        <taxon>Vanilla</taxon>
    </lineage>
</organism>
<proteinExistence type="predicted"/>
<dbReference type="AlphaFoldDB" id="A0A835V3A4"/>
<feature type="transmembrane region" description="Helical" evidence="1">
    <location>
        <begin position="175"/>
        <end position="194"/>
    </location>
</feature>
<sequence>MMLKHTFCSLRRPPVIPTKTLSSSALVGAVGSDSVKNMAFNLLSPSLPLQVSSHKESMTMRNSRSICSCPRNGSIQFPMSINFNIWKEFRSQSLKVALAGALALTLHLSGSESVEAKVGVNKPELLPKEFSTVIDVAGFLSDGQVLIDPIFWSCNCFLKCQSATHFRLLLKEENLFFFAAIAPVLFSTTCFIFHRSC</sequence>
<accession>A0A835V3A4</accession>
<dbReference type="Proteomes" id="UP000636800">
    <property type="component" value="Unassembled WGS sequence"/>
</dbReference>
<dbReference type="PANTHER" id="PTHR35514:SF1">
    <property type="entry name" value="THYLAKOID LUMENAL 15.0 KDA PROTEIN 2, CHLOROPLASTIC"/>
    <property type="match status" value="1"/>
</dbReference>
<evidence type="ECO:0000313" key="2">
    <source>
        <dbReference type="EMBL" id="KAG0485814.1"/>
    </source>
</evidence>
<keyword evidence="1" id="KW-0812">Transmembrane</keyword>
<dbReference type="PANTHER" id="PTHR35514">
    <property type="entry name" value="THYLAKOID LUMENAL 15.0 KDA PROTEIN 2, CHLOROPLASTIC"/>
    <property type="match status" value="1"/>
</dbReference>
<reference evidence="2 3" key="1">
    <citation type="journal article" date="2020" name="Nat. Food">
        <title>A phased Vanilla planifolia genome enables genetic improvement of flavour and production.</title>
        <authorList>
            <person name="Hasing T."/>
            <person name="Tang H."/>
            <person name="Brym M."/>
            <person name="Khazi F."/>
            <person name="Huang T."/>
            <person name="Chambers A.H."/>
        </authorList>
    </citation>
    <scope>NUCLEOTIDE SEQUENCE [LARGE SCALE GENOMIC DNA]</scope>
    <source>
        <tissue evidence="2">Leaf</tissue>
    </source>
</reference>
<comment type="caution">
    <text evidence="2">The sequence shown here is derived from an EMBL/GenBank/DDBJ whole genome shotgun (WGS) entry which is preliminary data.</text>
</comment>
<evidence type="ECO:0000256" key="1">
    <source>
        <dbReference type="SAM" id="Phobius"/>
    </source>
</evidence>